<dbReference type="Proteomes" id="UP001500610">
    <property type="component" value="Unassembled WGS sequence"/>
</dbReference>
<dbReference type="PANTHER" id="PTHR33627:SF1">
    <property type="entry name" value="TRANSPOSASE"/>
    <property type="match status" value="1"/>
</dbReference>
<dbReference type="PANTHER" id="PTHR33627">
    <property type="entry name" value="TRANSPOSASE"/>
    <property type="match status" value="1"/>
</dbReference>
<feature type="domain" description="Transposase IS701-like DDE" evidence="2">
    <location>
        <begin position="21"/>
        <end position="232"/>
    </location>
</feature>
<organism evidence="3 4">
    <name type="scientific">Streptomyces hyderabadensis</name>
    <dbReference type="NCBI Taxonomy" id="598549"/>
    <lineage>
        <taxon>Bacteria</taxon>
        <taxon>Bacillati</taxon>
        <taxon>Actinomycetota</taxon>
        <taxon>Actinomycetes</taxon>
        <taxon>Kitasatosporales</taxon>
        <taxon>Streptomycetaceae</taxon>
        <taxon>Streptomyces</taxon>
    </lineage>
</organism>
<dbReference type="RefSeq" id="WP_308112602.1">
    <property type="nucleotide sequence ID" value="NZ_BAABIV010000028.1"/>
</dbReference>
<evidence type="ECO:0000256" key="1">
    <source>
        <dbReference type="SAM" id="MobiDB-lite"/>
    </source>
</evidence>
<dbReference type="EMBL" id="BAABIV010000028">
    <property type="protein sequence ID" value="GAA5005354.1"/>
    <property type="molecule type" value="Genomic_DNA"/>
</dbReference>
<feature type="region of interest" description="Disordered" evidence="1">
    <location>
        <begin position="227"/>
        <end position="259"/>
    </location>
</feature>
<reference evidence="4" key="1">
    <citation type="journal article" date="2019" name="Int. J. Syst. Evol. Microbiol.">
        <title>The Global Catalogue of Microorganisms (GCM) 10K type strain sequencing project: providing services to taxonomists for standard genome sequencing and annotation.</title>
        <authorList>
            <consortium name="The Broad Institute Genomics Platform"/>
            <consortium name="The Broad Institute Genome Sequencing Center for Infectious Disease"/>
            <person name="Wu L."/>
            <person name="Ma J."/>
        </authorList>
    </citation>
    <scope>NUCLEOTIDE SEQUENCE [LARGE SCALE GENOMIC DNA]</scope>
    <source>
        <strain evidence="4">JCM 17657</strain>
    </source>
</reference>
<protein>
    <submittedName>
        <fullName evidence="3">Transposase</fullName>
    </submittedName>
</protein>
<gene>
    <name evidence="3" type="ORF">GCM10023257_58720</name>
</gene>
<keyword evidence="4" id="KW-1185">Reference proteome</keyword>
<comment type="caution">
    <text evidence="3">The sequence shown here is derived from an EMBL/GenBank/DDBJ whole genome shotgun (WGS) entry which is preliminary data.</text>
</comment>
<accession>A0ABP9IRL9</accession>
<evidence type="ECO:0000313" key="4">
    <source>
        <dbReference type="Proteomes" id="UP001500610"/>
    </source>
</evidence>
<evidence type="ECO:0000259" key="2">
    <source>
        <dbReference type="Pfam" id="PF13546"/>
    </source>
</evidence>
<evidence type="ECO:0000313" key="3">
    <source>
        <dbReference type="EMBL" id="GAA5005354.1"/>
    </source>
</evidence>
<dbReference type="Pfam" id="PF13546">
    <property type="entry name" value="DDE_5"/>
    <property type="match status" value="1"/>
</dbReference>
<dbReference type="InterPro" id="IPR039365">
    <property type="entry name" value="IS701-like"/>
</dbReference>
<sequence>MSLQVFSERGHEPLVRFAEQVFGHLPRSDQRRRACAYLHGLLATPGRKTVSAMSAAADVPSIAPHSMRQFVNASSWDWRPARAELARWAAERMPVEAWGLKVAVVAKRGVHSPGVHRRFVPSAGRSLNCQVALGLFLVSRTEAIPVDWALLLPDAWADDPHRRSRARIPSNAAVPMEQAALDLVDAQISGGGLGAVPVVADLSACTGARQLVRGLGLRRRDFVVALRPQGGTPPGARARGSGPLRHGAGRAVPQAGPPSAPALPPYRYFSLPGRRPTRTWMTSMTRRHATDLRLLAGLDEQAARAVSRLGSGFGLLDFEGRSYPGWHHHMTMVSAAYAFSRLEPRLGPVRSGPGPDPHALDGV</sequence>
<name>A0ABP9IRL9_9ACTN</name>
<proteinExistence type="predicted"/>
<dbReference type="InterPro" id="IPR038721">
    <property type="entry name" value="IS701-like_DDE_dom"/>
</dbReference>